<comment type="caution">
    <text evidence="5">The sequence shown here is derived from an EMBL/GenBank/DDBJ whole genome shotgun (WGS) entry which is preliminary data.</text>
</comment>
<evidence type="ECO:0000256" key="1">
    <source>
        <dbReference type="ARBA" id="ARBA00008239"/>
    </source>
</evidence>
<keyword evidence="6" id="KW-1185">Reference proteome</keyword>
<dbReference type="Gene3D" id="3.30.565.10">
    <property type="entry name" value="Histidine kinase-like ATPase, C-terminal domain"/>
    <property type="match status" value="1"/>
</dbReference>
<keyword evidence="2" id="KW-0547">Nucleotide-binding</keyword>
<accession>A0A0R0LXI6</accession>
<evidence type="ECO:0000256" key="3">
    <source>
        <dbReference type="ARBA" id="ARBA00022840"/>
    </source>
</evidence>
<sequence>MTTSEQKNAESEIHQYSCEMNNLMSIIINSMYSSKDYFLRELISNCSDACDKLNVLRTELRDKNIDIDLIQKIRIMFDKNNNRLIIQDNGIGMTKEEMINYLGCIANSGTKKFREAVQTLKNKEKVDDLIGQFGLGFYSSFLVADHVVVQSKYPGGQMYQWESSLGSFTIAPAKDENDFLHGTTVILHLKDGCKEYLKKEKITELVKKYSMFISYPILLVNEKVKSDKKEETKKVTEDS</sequence>
<dbReference type="AlphaFoldDB" id="A0A0R0LXI6"/>
<feature type="non-terminal residue" evidence="5">
    <location>
        <position position="1"/>
    </location>
</feature>
<reference evidence="5 6" key="1">
    <citation type="submission" date="2015-07" db="EMBL/GenBank/DDBJ databases">
        <title>The genome of Pseudoloma neurophilia, a relevant intracellular parasite of the zebrafish.</title>
        <authorList>
            <person name="Ndikumana S."/>
            <person name="Pelin A."/>
            <person name="Sanders J."/>
            <person name="Corradi N."/>
        </authorList>
    </citation>
    <scope>NUCLEOTIDE SEQUENCE [LARGE SCALE GENOMIC DNA]</scope>
    <source>
        <strain evidence="5 6">MK1</strain>
    </source>
</reference>
<dbReference type="Proteomes" id="UP000051530">
    <property type="component" value="Unassembled WGS sequence"/>
</dbReference>
<evidence type="ECO:0000313" key="6">
    <source>
        <dbReference type="Proteomes" id="UP000051530"/>
    </source>
</evidence>
<dbReference type="OrthoDB" id="28737at2759"/>
<evidence type="ECO:0000256" key="2">
    <source>
        <dbReference type="ARBA" id="ARBA00022741"/>
    </source>
</evidence>
<dbReference type="PRINTS" id="PR00775">
    <property type="entry name" value="HEATSHOCK90"/>
</dbReference>
<protein>
    <submittedName>
        <fullName evidence="5">Molecular chaperone (HSP90 family)</fullName>
    </submittedName>
</protein>
<evidence type="ECO:0000313" key="5">
    <source>
        <dbReference type="EMBL" id="KRH91967.1"/>
    </source>
</evidence>
<name>A0A0R0LXI6_9MICR</name>
<gene>
    <name evidence="5" type="ORF">M153_16140000719</name>
</gene>
<dbReference type="InterPro" id="IPR020575">
    <property type="entry name" value="Hsp90_N"/>
</dbReference>
<keyword evidence="4" id="KW-0143">Chaperone</keyword>
<keyword evidence="3" id="KW-0067">ATP-binding</keyword>
<organism evidence="5 6">
    <name type="scientific">Pseudoloma neurophilia</name>
    <dbReference type="NCBI Taxonomy" id="146866"/>
    <lineage>
        <taxon>Eukaryota</taxon>
        <taxon>Fungi</taxon>
        <taxon>Fungi incertae sedis</taxon>
        <taxon>Microsporidia</taxon>
        <taxon>Pseudoloma</taxon>
    </lineage>
</organism>
<dbReference type="VEuPathDB" id="MicrosporidiaDB:M153_16140000719"/>
<dbReference type="SUPFAM" id="SSF55874">
    <property type="entry name" value="ATPase domain of HSP90 chaperone/DNA topoisomerase II/histidine kinase"/>
    <property type="match status" value="1"/>
</dbReference>
<dbReference type="GO" id="GO:0140662">
    <property type="term" value="F:ATP-dependent protein folding chaperone"/>
    <property type="evidence" value="ECO:0007669"/>
    <property type="project" value="InterPro"/>
</dbReference>
<dbReference type="EMBL" id="LGUB01001345">
    <property type="protein sequence ID" value="KRH91967.1"/>
    <property type="molecule type" value="Genomic_DNA"/>
</dbReference>
<dbReference type="CDD" id="cd16927">
    <property type="entry name" value="HATPase_Hsp90-like"/>
    <property type="match status" value="1"/>
</dbReference>
<dbReference type="InterPro" id="IPR001404">
    <property type="entry name" value="Hsp90_fam"/>
</dbReference>
<dbReference type="GO" id="GO:0016887">
    <property type="term" value="F:ATP hydrolysis activity"/>
    <property type="evidence" value="ECO:0007669"/>
    <property type="project" value="InterPro"/>
</dbReference>
<proteinExistence type="inferred from homology"/>
<dbReference type="Pfam" id="PF13589">
    <property type="entry name" value="HATPase_c_3"/>
    <property type="match status" value="1"/>
</dbReference>
<dbReference type="Pfam" id="PF00183">
    <property type="entry name" value="HSP90"/>
    <property type="match status" value="1"/>
</dbReference>
<dbReference type="FunFam" id="3.30.565.10:FF:000005">
    <property type="entry name" value="Heat shock protein 90"/>
    <property type="match status" value="1"/>
</dbReference>
<comment type="similarity">
    <text evidence="1">Belongs to the heat shock protein 90 family.</text>
</comment>
<evidence type="ECO:0000256" key="4">
    <source>
        <dbReference type="ARBA" id="ARBA00023186"/>
    </source>
</evidence>
<dbReference type="GO" id="GO:0051082">
    <property type="term" value="F:unfolded protein binding"/>
    <property type="evidence" value="ECO:0007669"/>
    <property type="project" value="InterPro"/>
</dbReference>
<dbReference type="InterPro" id="IPR036890">
    <property type="entry name" value="HATPase_C_sf"/>
</dbReference>
<feature type="non-terminal residue" evidence="5">
    <location>
        <position position="239"/>
    </location>
</feature>
<dbReference type="PANTHER" id="PTHR11528">
    <property type="entry name" value="HEAT SHOCK PROTEIN 90 FAMILY MEMBER"/>
    <property type="match status" value="1"/>
</dbReference>
<dbReference type="GO" id="GO:0005524">
    <property type="term" value="F:ATP binding"/>
    <property type="evidence" value="ECO:0007669"/>
    <property type="project" value="UniProtKB-KW"/>
</dbReference>